<proteinExistence type="predicted"/>
<protein>
    <recommendedName>
        <fullName evidence="4">SPOR domain-containing protein</fullName>
    </recommendedName>
</protein>
<evidence type="ECO:0000256" key="1">
    <source>
        <dbReference type="SAM" id="MobiDB-lite"/>
    </source>
</evidence>
<sequence length="400" mass="41261">MAKNTDHLADGFEAENTGGVLSGFLAEEDEFDRRTLWRLGSWGVASVGALVLAVIVNQSSIGSRREQVAAADLARQAQQQIQSVAKESHSEARRLASAIETLNGDRDRLYTRVTVLEQGLDTVTGSIGRQNSATMPPVPAWPAAETAAVPASPPPVVAPVATTAAAATDKARTAMAAVEPVPTTVSSVARETLNPPAAGTSTPLMPAKSMMAPPDAAAGKLIEPEASKQAVTAAPMPEVASVAADAEPGAPAAAKLAVQRTEFGVDVGRANTVGGLRALWRGLLKSKSNAPLAALRPIIVVKEGSGGVGMQLRLVAGPLGDAAAAAKICAVMIENERTCETTVFDGQRLALTGSEPPAAAVKPAPRKRASPKRPVAAVEEPAKKPESSSMLTSMFTRRSQ</sequence>
<dbReference type="KEGG" id="bsei:KMZ68_14115"/>
<accession>A0A975NKL6</accession>
<reference evidence="2" key="1">
    <citation type="submission" date="2021-06" db="EMBL/GenBank/DDBJ databases">
        <title>Bradyrhizobium sp. S2-11-2 Genome sequencing.</title>
        <authorList>
            <person name="Jin L."/>
        </authorList>
    </citation>
    <scope>NUCLEOTIDE SEQUENCE</scope>
    <source>
        <strain evidence="2">S2-11-2</strain>
    </source>
</reference>
<evidence type="ECO:0000313" key="2">
    <source>
        <dbReference type="EMBL" id="QWG16179.1"/>
    </source>
</evidence>
<name>A0A975NKL6_9BRAD</name>
<evidence type="ECO:0000313" key="3">
    <source>
        <dbReference type="Proteomes" id="UP000680805"/>
    </source>
</evidence>
<dbReference type="RefSeq" id="WP_215611917.1">
    <property type="nucleotide sequence ID" value="NZ_CP076135.1"/>
</dbReference>
<feature type="region of interest" description="Disordered" evidence="1">
    <location>
        <begin position="354"/>
        <end position="400"/>
    </location>
</feature>
<dbReference type="AlphaFoldDB" id="A0A975NKL6"/>
<feature type="compositionally biased region" description="Polar residues" evidence="1">
    <location>
        <begin position="387"/>
        <end position="400"/>
    </location>
</feature>
<gene>
    <name evidence="2" type="ORF">KMZ68_14115</name>
</gene>
<dbReference type="EMBL" id="CP076135">
    <property type="protein sequence ID" value="QWG16179.1"/>
    <property type="molecule type" value="Genomic_DNA"/>
</dbReference>
<dbReference type="Proteomes" id="UP000680805">
    <property type="component" value="Chromosome"/>
</dbReference>
<evidence type="ECO:0008006" key="4">
    <source>
        <dbReference type="Google" id="ProtNLM"/>
    </source>
</evidence>
<organism evidence="2 3">
    <name type="scientific">Bradyrhizobium sediminis</name>
    <dbReference type="NCBI Taxonomy" id="2840469"/>
    <lineage>
        <taxon>Bacteria</taxon>
        <taxon>Pseudomonadati</taxon>
        <taxon>Pseudomonadota</taxon>
        <taxon>Alphaproteobacteria</taxon>
        <taxon>Hyphomicrobiales</taxon>
        <taxon>Nitrobacteraceae</taxon>
        <taxon>Bradyrhizobium</taxon>
    </lineage>
</organism>